<sequence length="293" mass="31039">MVAILAARFEPTIAGSYGGFIALIVCLCSILAAVLGVGVYYLVRTPADPHAHRTVSVSTSSLTNTPSPPPPHPQSPPQSQGRWLGLLPLSFRSKPSGDAECALGVQSTRPQIWRKGSEGKPVWMQASGDEWDTEDGYSQKTTSTQAAPGERAMRMAQRDSLAKSDFESISEEAADALQALPAAAKIARGPGSGSSSSTASTYYSRNRSKSPPGSGAGSLQRQMQMNSIESVRSLNTSPEPYTSTDDQHSQAELVRDEASEVEGNGPSSRDSEGSVSTRTLFTGTKFVEALDDI</sequence>
<feature type="compositionally biased region" description="Pro residues" evidence="1">
    <location>
        <begin position="66"/>
        <end position="76"/>
    </location>
</feature>
<reference evidence="3 4" key="1">
    <citation type="journal article" date="2016" name="Mol. Biol. Evol.">
        <title>Comparative Genomics of Early-Diverging Mushroom-Forming Fungi Provides Insights into the Origins of Lignocellulose Decay Capabilities.</title>
        <authorList>
            <person name="Nagy L.G."/>
            <person name="Riley R."/>
            <person name="Tritt A."/>
            <person name="Adam C."/>
            <person name="Daum C."/>
            <person name="Floudas D."/>
            <person name="Sun H."/>
            <person name="Yadav J.S."/>
            <person name="Pangilinan J."/>
            <person name="Larsson K.H."/>
            <person name="Matsuura K."/>
            <person name="Barry K."/>
            <person name="Labutti K."/>
            <person name="Kuo R."/>
            <person name="Ohm R.A."/>
            <person name="Bhattacharya S.S."/>
            <person name="Shirouzu T."/>
            <person name="Yoshinaga Y."/>
            <person name="Martin F.M."/>
            <person name="Grigoriev I.V."/>
            <person name="Hibbett D.S."/>
        </authorList>
    </citation>
    <scope>NUCLEOTIDE SEQUENCE [LARGE SCALE GENOMIC DNA]</scope>
    <source>
        <strain evidence="3 4">CBS 109695</strain>
    </source>
</reference>
<dbReference type="OrthoDB" id="3312690at2759"/>
<evidence type="ECO:0000313" key="4">
    <source>
        <dbReference type="Proteomes" id="UP000076532"/>
    </source>
</evidence>
<feature type="compositionally biased region" description="Basic and acidic residues" evidence="1">
    <location>
        <begin position="245"/>
        <end position="258"/>
    </location>
</feature>
<feature type="compositionally biased region" description="Basic and acidic residues" evidence="1">
    <location>
        <begin position="151"/>
        <end position="166"/>
    </location>
</feature>
<name>A0A166F288_9AGAM</name>
<dbReference type="EMBL" id="KV417594">
    <property type="protein sequence ID" value="KZP16356.1"/>
    <property type="molecule type" value="Genomic_DNA"/>
</dbReference>
<proteinExistence type="predicted"/>
<feature type="compositionally biased region" description="Low complexity" evidence="1">
    <location>
        <begin position="186"/>
        <end position="205"/>
    </location>
</feature>
<keyword evidence="2" id="KW-0472">Membrane</keyword>
<keyword evidence="2" id="KW-0812">Transmembrane</keyword>
<accession>A0A166F288</accession>
<evidence type="ECO:0000256" key="1">
    <source>
        <dbReference type="SAM" id="MobiDB-lite"/>
    </source>
</evidence>
<feature type="transmembrane region" description="Helical" evidence="2">
    <location>
        <begin position="20"/>
        <end position="43"/>
    </location>
</feature>
<feature type="region of interest" description="Disordered" evidence="1">
    <location>
        <begin position="114"/>
        <end position="166"/>
    </location>
</feature>
<feature type="compositionally biased region" description="Polar residues" evidence="1">
    <location>
        <begin position="217"/>
        <end position="244"/>
    </location>
</feature>
<evidence type="ECO:0000256" key="2">
    <source>
        <dbReference type="SAM" id="Phobius"/>
    </source>
</evidence>
<feature type="compositionally biased region" description="Low complexity" evidence="1">
    <location>
        <begin position="56"/>
        <end position="65"/>
    </location>
</feature>
<feature type="compositionally biased region" description="Polar residues" evidence="1">
    <location>
        <begin position="265"/>
        <end position="278"/>
    </location>
</feature>
<dbReference type="AlphaFoldDB" id="A0A166F288"/>
<keyword evidence="4" id="KW-1185">Reference proteome</keyword>
<feature type="region of interest" description="Disordered" evidence="1">
    <location>
        <begin position="52"/>
        <end position="81"/>
    </location>
</feature>
<feature type="region of interest" description="Disordered" evidence="1">
    <location>
        <begin position="186"/>
        <end position="278"/>
    </location>
</feature>
<gene>
    <name evidence="3" type="ORF">FIBSPDRAFT_934676</name>
</gene>
<feature type="compositionally biased region" description="Polar residues" evidence="1">
    <location>
        <begin position="136"/>
        <end position="146"/>
    </location>
</feature>
<organism evidence="3 4">
    <name type="scientific">Athelia psychrophila</name>
    <dbReference type="NCBI Taxonomy" id="1759441"/>
    <lineage>
        <taxon>Eukaryota</taxon>
        <taxon>Fungi</taxon>
        <taxon>Dikarya</taxon>
        <taxon>Basidiomycota</taxon>
        <taxon>Agaricomycotina</taxon>
        <taxon>Agaricomycetes</taxon>
        <taxon>Agaricomycetidae</taxon>
        <taxon>Atheliales</taxon>
        <taxon>Atheliaceae</taxon>
        <taxon>Athelia</taxon>
    </lineage>
</organism>
<dbReference type="Proteomes" id="UP000076532">
    <property type="component" value="Unassembled WGS sequence"/>
</dbReference>
<evidence type="ECO:0000313" key="3">
    <source>
        <dbReference type="EMBL" id="KZP16356.1"/>
    </source>
</evidence>
<keyword evidence="2" id="KW-1133">Transmembrane helix</keyword>
<protein>
    <submittedName>
        <fullName evidence="3">Uncharacterized protein</fullName>
    </submittedName>
</protein>